<dbReference type="InterPro" id="IPR016171">
    <property type="entry name" value="Vanillyl_alc_oxidase_C-sub2"/>
</dbReference>
<evidence type="ECO:0000256" key="1">
    <source>
        <dbReference type="ARBA" id="ARBA00001974"/>
    </source>
</evidence>
<dbReference type="PANTHER" id="PTHR42934">
    <property type="entry name" value="GLYCOLATE OXIDASE SUBUNIT GLCD"/>
    <property type="match status" value="1"/>
</dbReference>
<keyword evidence="3" id="KW-0285">Flavoprotein</keyword>
<comment type="cofactor">
    <cofactor evidence="1">
        <name>FAD</name>
        <dbReference type="ChEBI" id="CHEBI:57692"/>
    </cofactor>
</comment>
<evidence type="ECO:0000313" key="8">
    <source>
        <dbReference type="Proteomes" id="UP000295341"/>
    </source>
</evidence>
<feature type="domain" description="FAD-binding PCMH-type" evidence="6">
    <location>
        <begin position="47"/>
        <end position="226"/>
    </location>
</feature>
<organism evidence="7 8">
    <name type="scientific">Panacagrimonas perspica</name>
    <dbReference type="NCBI Taxonomy" id="381431"/>
    <lineage>
        <taxon>Bacteria</taxon>
        <taxon>Pseudomonadati</taxon>
        <taxon>Pseudomonadota</taxon>
        <taxon>Gammaproteobacteria</taxon>
        <taxon>Nevskiales</taxon>
        <taxon>Nevskiaceae</taxon>
        <taxon>Panacagrimonas</taxon>
    </lineage>
</organism>
<evidence type="ECO:0000256" key="2">
    <source>
        <dbReference type="ARBA" id="ARBA00008000"/>
    </source>
</evidence>
<dbReference type="Gene3D" id="3.30.70.2740">
    <property type="match status" value="1"/>
</dbReference>
<comment type="caution">
    <text evidence="7">The sequence shown here is derived from an EMBL/GenBank/DDBJ whole genome shotgun (WGS) entry which is preliminary data.</text>
</comment>
<comment type="similarity">
    <text evidence="2">Belongs to the FAD-binding oxidoreductase/transferase type 4 family.</text>
</comment>
<evidence type="ECO:0000256" key="5">
    <source>
        <dbReference type="ARBA" id="ARBA00023002"/>
    </source>
</evidence>
<reference evidence="7 8" key="1">
    <citation type="submission" date="2019-03" db="EMBL/GenBank/DDBJ databases">
        <title>Genomic Encyclopedia of Type Strains, Phase IV (KMG-IV): sequencing the most valuable type-strain genomes for metagenomic binning, comparative biology and taxonomic classification.</title>
        <authorList>
            <person name="Goeker M."/>
        </authorList>
    </citation>
    <scope>NUCLEOTIDE SEQUENCE [LARGE SCALE GENOMIC DNA]</scope>
    <source>
        <strain evidence="7 8">DSM 26377</strain>
    </source>
</reference>
<dbReference type="RefSeq" id="WP_133882657.1">
    <property type="nucleotide sequence ID" value="NZ_MWIN01000019.1"/>
</dbReference>
<evidence type="ECO:0000259" key="6">
    <source>
        <dbReference type="PROSITE" id="PS51387"/>
    </source>
</evidence>
<dbReference type="InterPro" id="IPR006094">
    <property type="entry name" value="Oxid_FAD_bind_N"/>
</dbReference>
<dbReference type="PROSITE" id="PS51387">
    <property type="entry name" value="FAD_PCMH"/>
    <property type="match status" value="1"/>
</dbReference>
<dbReference type="FunFam" id="3.30.70.2740:FF:000001">
    <property type="entry name" value="D-lactate dehydrogenase mitochondrial"/>
    <property type="match status" value="1"/>
</dbReference>
<evidence type="ECO:0000256" key="4">
    <source>
        <dbReference type="ARBA" id="ARBA00022827"/>
    </source>
</evidence>
<dbReference type="FunFam" id="1.10.45.10:FF:000001">
    <property type="entry name" value="D-lactate dehydrogenase mitochondrial"/>
    <property type="match status" value="1"/>
</dbReference>
<dbReference type="GO" id="GO:0071949">
    <property type="term" value="F:FAD binding"/>
    <property type="evidence" value="ECO:0007669"/>
    <property type="project" value="InterPro"/>
</dbReference>
<evidence type="ECO:0000256" key="3">
    <source>
        <dbReference type="ARBA" id="ARBA00022630"/>
    </source>
</evidence>
<dbReference type="Pfam" id="PF02913">
    <property type="entry name" value="FAD-oxidase_C"/>
    <property type="match status" value="1"/>
</dbReference>
<dbReference type="Proteomes" id="UP000295341">
    <property type="component" value="Unassembled WGS sequence"/>
</dbReference>
<dbReference type="InterPro" id="IPR004113">
    <property type="entry name" value="FAD-bd_oxidored_4_C"/>
</dbReference>
<accession>A0A4R7NZ86</accession>
<dbReference type="InterPro" id="IPR016164">
    <property type="entry name" value="FAD-linked_Oxase-like_C"/>
</dbReference>
<dbReference type="InterPro" id="IPR036318">
    <property type="entry name" value="FAD-bd_PCMH-like_sf"/>
</dbReference>
<dbReference type="OrthoDB" id="9811557at2"/>
<sequence>MSASFIPKSVSALSAAAIAGLRAALPPDRIYFEAADCLPYAYDNSRRVSLPQAVAFPMDENEVVALVRACRQFRIALTPRGRGTNTTGATVPVEGGVVVSMERMNRILSLSPGDRLIECEAGCTNSDVQRAAAAHGLFWAPDPTSADFASVGGNIACGAGGPRAVKYGTARENVLGLNAVLGTGELIRSGCHTTKGVVGYDLTRLLVGSEGTLGLITRATLKLLPRPAGLRTLRVAYRDVSSAIQAVTRIMGQPAAPCALEFFDTDAVALAQAWRDCGIPADTGALLLIDVDGDGAGLEADTIAISNAARGDGLVELRSAASRAESEDLWAARKALSPSLRKLAPRKINEDVAVPITRLPELVSGLGALSREHGLRIVSFGHAGNGNLHVNILADPSDPAQAGAIEACLHAMFRLVLSLDGTLSGEHGVGIDKRDFVAWEVAAPALAVMRQIKRVFDPEGILNPGKTLPDAAE</sequence>
<gene>
    <name evidence="7" type="ORF">DFR24_3473</name>
</gene>
<dbReference type="InterPro" id="IPR016166">
    <property type="entry name" value="FAD-bd_PCMH"/>
</dbReference>
<dbReference type="AlphaFoldDB" id="A0A4R7NZ86"/>
<dbReference type="SUPFAM" id="SSF55103">
    <property type="entry name" value="FAD-linked oxidases, C-terminal domain"/>
    <property type="match status" value="1"/>
</dbReference>
<keyword evidence="4" id="KW-0274">FAD</keyword>
<dbReference type="Gene3D" id="1.10.45.10">
    <property type="entry name" value="Vanillyl-alcohol Oxidase, Chain A, domain 4"/>
    <property type="match status" value="1"/>
</dbReference>
<proteinExistence type="inferred from homology"/>
<evidence type="ECO:0000313" key="7">
    <source>
        <dbReference type="EMBL" id="TDU26448.1"/>
    </source>
</evidence>
<protein>
    <submittedName>
        <fullName evidence="7">D-lactate dehydrogenase</fullName>
    </submittedName>
</protein>
<dbReference type="Pfam" id="PF01565">
    <property type="entry name" value="FAD_binding_4"/>
    <property type="match status" value="1"/>
</dbReference>
<dbReference type="InterPro" id="IPR016169">
    <property type="entry name" value="FAD-bd_PCMH_sub2"/>
</dbReference>
<dbReference type="PANTHER" id="PTHR42934:SF2">
    <property type="entry name" value="GLYCOLATE OXIDASE SUBUNIT GLCD"/>
    <property type="match status" value="1"/>
</dbReference>
<name>A0A4R7NZ86_9GAMM</name>
<keyword evidence="8" id="KW-1185">Reference proteome</keyword>
<dbReference type="InterPro" id="IPR051914">
    <property type="entry name" value="FAD-linked_OxidoTrans_Type4"/>
</dbReference>
<keyword evidence="5" id="KW-0560">Oxidoreductase</keyword>
<dbReference type="EMBL" id="SOBT01000010">
    <property type="protein sequence ID" value="TDU26448.1"/>
    <property type="molecule type" value="Genomic_DNA"/>
</dbReference>
<dbReference type="SUPFAM" id="SSF56176">
    <property type="entry name" value="FAD-binding/transporter-associated domain-like"/>
    <property type="match status" value="1"/>
</dbReference>
<dbReference type="Gene3D" id="3.30.465.10">
    <property type="match status" value="1"/>
</dbReference>
<dbReference type="GO" id="GO:0016491">
    <property type="term" value="F:oxidoreductase activity"/>
    <property type="evidence" value="ECO:0007669"/>
    <property type="project" value="UniProtKB-KW"/>
</dbReference>